<proteinExistence type="predicted"/>
<gene>
    <name evidence="2" type="ORF">sS8_1392</name>
</gene>
<dbReference type="InterPro" id="IPR036515">
    <property type="entry name" value="Transposase_17_sf"/>
</dbReference>
<sequence length="76" mass="9209">MEYRCGRHTVFTIKYPFAWKTKYSDKVLVGEVAERVRDLVRQTCEMFEIRILKVVAGKTMFTFWRMHSRSWSRARS</sequence>
<dbReference type="AlphaFoldDB" id="A0A250KP84"/>
<protein>
    <submittedName>
        <fullName evidence="2">Transposase</fullName>
    </submittedName>
</protein>
<evidence type="ECO:0000259" key="1">
    <source>
        <dbReference type="Pfam" id="PF01797"/>
    </source>
</evidence>
<reference evidence="2 3" key="1">
    <citation type="submission" date="2016-12" db="EMBL/GenBank/DDBJ databases">
        <title>Genome sequencing of Methylocaldum marinum.</title>
        <authorList>
            <person name="Takeuchi M."/>
            <person name="Kamagata Y."/>
            <person name="Hiraoka S."/>
            <person name="Oshima K."/>
            <person name="Hattori M."/>
            <person name="Iwasaki W."/>
        </authorList>
    </citation>
    <scope>NUCLEOTIDE SEQUENCE [LARGE SCALE GENOMIC DNA]</scope>
    <source>
        <strain evidence="2 3">S8</strain>
    </source>
</reference>
<feature type="domain" description="Transposase IS200-like" evidence="1">
    <location>
        <begin position="9"/>
        <end position="54"/>
    </location>
</feature>
<dbReference type="GO" id="GO:0003677">
    <property type="term" value="F:DNA binding"/>
    <property type="evidence" value="ECO:0007669"/>
    <property type="project" value="InterPro"/>
</dbReference>
<evidence type="ECO:0000313" key="2">
    <source>
        <dbReference type="EMBL" id="BBA33352.1"/>
    </source>
</evidence>
<dbReference type="Pfam" id="PF01797">
    <property type="entry name" value="Y1_Tnp"/>
    <property type="match status" value="1"/>
</dbReference>
<dbReference type="SUPFAM" id="SSF143422">
    <property type="entry name" value="Transposase IS200-like"/>
    <property type="match status" value="1"/>
</dbReference>
<dbReference type="EMBL" id="AP017928">
    <property type="protein sequence ID" value="BBA33352.1"/>
    <property type="molecule type" value="Genomic_DNA"/>
</dbReference>
<dbReference type="Gene3D" id="3.30.70.1290">
    <property type="entry name" value="Transposase IS200-like"/>
    <property type="match status" value="1"/>
</dbReference>
<dbReference type="Proteomes" id="UP000266313">
    <property type="component" value="Chromosome"/>
</dbReference>
<keyword evidence="3" id="KW-1185">Reference proteome</keyword>
<dbReference type="GO" id="GO:0004803">
    <property type="term" value="F:transposase activity"/>
    <property type="evidence" value="ECO:0007669"/>
    <property type="project" value="InterPro"/>
</dbReference>
<dbReference type="GO" id="GO:0006313">
    <property type="term" value="P:DNA transposition"/>
    <property type="evidence" value="ECO:0007669"/>
    <property type="project" value="InterPro"/>
</dbReference>
<organism evidence="2 3">
    <name type="scientific">Methylocaldum marinum</name>
    <dbReference type="NCBI Taxonomy" id="1432792"/>
    <lineage>
        <taxon>Bacteria</taxon>
        <taxon>Pseudomonadati</taxon>
        <taxon>Pseudomonadota</taxon>
        <taxon>Gammaproteobacteria</taxon>
        <taxon>Methylococcales</taxon>
        <taxon>Methylococcaceae</taxon>
        <taxon>Methylocaldum</taxon>
    </lineage>
</organism>
<dbReference type="InterPro" id="IPR002686">
    <property type="entry name" value="Transposase_17"/>
</dbReference>
<dbReference type="KEGG" id="mmai:sS8_1392"/>
<evidence type="ECO:0000313" key="3">
    <source>
        <dbReference type="Proteomes" id="UP000266313"/>
    </source>
</evidence>
<name>A0A250KP84_9GAMM</name>
<accession>A0A250KP84</accession>